<dbReference type="SMART" id="SM00644">
    <property type="entry name" value="Ami_2"/>
    <property type="match status" value="1"/>
</dbReference>
<dbReference type="Pfam" id="PF13946">
    <property type="entry name" value="DUF4214"/>
    <property type="match status" value="1"/>
</dbReference>
<dbReference type="Proteomes" id="UP001595685">
    <property type="component" value="Unassembled WGS sequence"/>
</dbReference>
<evidence type="ECO:0000259" key="2">
    <source>
        <dbReference type="SMART" id="SM00644"/>
    </source>
</evidence>
<dbReference type="Gene3D" id="3.40.80.10">
    <property type="entry name" value="Peptidoglycan recognition protein-like"/>
    <property type="match status" value="1"/>
</dbReference>
<comment type="similarity">
    <text evidence="1">Belongs to the N-acetylmuramoyl-L-alanine amidase 2 family.</text>
</comment>
<feature type="domain" description="N-acetylmuramoyl-L-alanine amidase" evidence="2">
    <location>
        <begin position="172"/>
        <end position="340"/>
    </location>
</feature>
<dbReference type="InterPro" id="IPR015510">
    <property type="entry name" value="PGRP"/>
</dbReference>
<evidence type="ECO:0000313" key="4">
    <source>
        <dbReference type="EMBL" id="MFC3690494.1"/>
    </source>
</evidence>
<dbReference type="InterPro" id="IPR006619">
    <property type="entry name" value="PGRP_domain_met/bac"/>
</dbReference>
<dbReference type="InterPro" id="IPR036505">
    <property type="entry name" value="Amidase/PGRP_sf"/>
</dbReference>
<feature type="domain" description="Peptidoglycan recognition protein family" evidence="3">
    <location>
        <begin position="159"/>
        <end position="308"/>
    </location>
</feature>
<protein>
    <submittedName>
        <fullName evidence="4">DUF4214 domain-containing protein</fullName>
    </submittedName>
</protein>
<dbReference type="CDD" id="cd06583">
    <property type="entry name" value="PGRP"/>
    <property type="match status" value="1"/>
</dbReference>
<evidence type="ECO:0000313" key="5">
    <source>
        <dbReference type="Proteomes" id="UP001595685"/>
    </source>
</evidence>
<dbReference type="PANTHER" id="PTHR11022:SF41">
    <property type="entry name" value="PEPTIDOGLYCAN-RECOGNITION PROTEIN LC-RELATED"/>
    <property type="match status" value="1"/>
</dbReference>
<dbReference type="Gene3D" id="1.10.3130.20">
    <property type="entry name" value="Phycobilisome linker domain"/>
    <property type="match status" value="1"/>
</dbReference>
<dbReference type="EMBL" id="JBHRWW010000026">
    <property type="protein sequence ID" value="MFC3690494.1"/>
    <property type="molecule type" value="Genomic_DNA"/>
</dbReference>
<evidence type="ECO:0000259" key="3">
    <source>
        <dbReference type="SMART" id="SM00701"/>
    </source>
</evidence>
<dbReference type="InterPro" id="IPR025282">
    <property type="entry name" value="DUF4214"/>
</dbReference>
<comment type="caution">
    <text evidence="4">The sequence shown here is derived from an EMBL/GenBank/DDBJ whole genome shotgun (WGS) entry which is preliminary data.</text>
</comment>
<organism evidence="4 5">
    <name type="scientific">Aquipuribacter hungaricus</name>
    <dbReference type="NCBI Taxonomy" id="545624"/>
    <lineage>
        <taxon>Bacteria</taxon>
        <taxon>Bacillati</taxon>
        <taxon>Actinomycetota</taxon>
        <taxon>Actinomycetes</taxon>
        <taxon>Micrococcales</taxon>
        <taxon>Intrasporangiaceae</taxon>
        <taxon>Aquipuribacter</taxon>
    </lineage>
</organism>
<evidence type="ECO:0000256" key="1">
    <source>
        <dbReference type="ARBA" id="ARBA00007553"/>
    </source>
</evidence>
<accession>A0ABV7WKR9</accession>
<dbReference type="Pfam" id="PF01510">
    <property type="entry name" value="Amidase_2"/>
    <property type="match status" value="1"/>
</dbReference>
<dbReference type="PANTHER" id="PTHR11022">
    <property type="entry name" value="PEPTIDOGLYCAN RECOGNITION PROTEIN"/>
    <property type="match status" value="1"/>
</dbReference>
<dbReference type="RefSeq" id="WP_340291838.1">
    <property type="nucleotide sequence ID" value="NZ_JBBEOI010000051.1"/>
</dbReference>
<dbReference type="InterPro" id="IPR038255">
    <property type="entry name" value="PBS_linker_sf"/>
</dbReference>
<dbReference type="SUPFAM" id="SSF55846">
    <property type="entry name" value="N-acetylmuramoyl-L-alanine amidase-like"/>
    <property type="match status" value="1"/>
</dbReference>
<gene>
    <name evidence="4" type="ORF">ACFOLH_19270</name>
</gene>
<keyword evidence="5" id="KW-1185">Reference proteome</keyword>
<dbReference type="SMART" id="SM00701">
    <property type="entry name" value="PGRP"/>
    <property type="match status" value="1"/>
</dbReference>
<proteinExistence type="inferred from homology"/>
<sequence length="562" mass="58892">MQPQLDTLAVVTDVAEGAVVVPQDSVPGTQADAADLVVVSPETEVDDFALIGAVLPEGVAAGDVEVRVRQDGVWGPWQQMEGLDGGPDAGTDEYASTGAVSATAPLWVGDSEAVQTRVSMDLGESAAGVELSLVDPGGSPADAGVVAPAASAGAATTAPAIVSRAAWGADESLRCSSVDYSPTMKAAVLHHTAGSNSYATPAEAVRQLRADYAYHTQTLGWCDLGYNFVVDKFGTIYEGRAGGVSRPVVGAHAGGFNKDTFGVSMLGNYSTVAPSPAMKQAVTDLITWKLSLHGVDPRGQASLTSAGGGTARWAAGTVRTLPAVMGHRDVGLTACAGDAGYAILPAVRDGALRGGEAADFVRALYADLLGRAPADSELDGWAAQVARTGDRWVGVKGFSGSQEFRRRFVSEAYADVLGRQPDTAGLTSWVNDLASGRATLDDLRVRLMQSPEFYQRAGGTDDGFVQSLYLRSLDRSSSASERAGWTRVVAQQGRKAAVQGIWNSYESSLRRVDRSYGRWLGRRASPAEQAYWSATVVTAGDEAMREAAMVSSEYLARARARF</sequence>
<reference evidence="5" key="1">
    <citation type="journal article" date="2019" name="Int. J. Syst. Evol. Microbiol.">
        <title>The Global Catalogue of Microorganisms (GCM) 10K type strain sequencing project: providing services to taxonomists for standard genome sequencing and annotation.</title>
        <authorList>
            <consortium name="The Broad Institute Genomics Platform"/>
            <consortium name="The Broad Institute Genome Sequencing Center for Infectious Disease"/>
            <person name="Wu L."/>
            <person name="Ma J."/>
        </authorList>
    </citation>
    <scope>NUCLEOTIDE SEQUENCE [LARGE SCALE GENOMIC DNA]</scope>
    <source>
        <strain evidence="5">NCAIM B.02333</strain>
    </source>
</reference>
<name>A0ABV7WKR9_9MICO</name>
<dbReference type="InterPro" id="IPR002502">
    <property type="entry name" value="Amidase_domain"/>
</dbReference>